<reference evidence="3 4" key="1">
    <citation type="journal article" date="2018" name="PLoS Genet.">
        <title>Population sequencing reveals clonal diversity and ancestral inbreeding in the grapevine cultivar Chardonnay.</title>
        <authorList>
            <person name="Roach M.J."/>
            <person name="Johnson D.L."/>
            <person name="Bohlmann J."/>
            <person name="van Vuuren H.J."/>
            <person name="Jones S.J."/>
            <person name="Pretorius I.S."/>
            <person name="Schmidt S.A."/>
            <person name="Borneman A.R."/>
        </authorList>
    </citation>
    <scope>NUCLEOTIDE SEQUENCE [LARGE SCALE GENOMIC DNA]</scope>
    <source>
        <strain evidence="4">cv. Chardonnay</strain>
        <tissue evidence="3">Leaf</tissue>
    </source>
</reference>
<dbReference type="Proteomes" id="UP000288805">
    <property type="component" value="Unassembled WGS sequence"/>
</dbReference>
<evidence type="ECO:0000313" key="3">
    <source>
        <dbReference type="EMBL" id="RVW70437.1"/>
    </source>
</evidence>
<dbReference type="InterPro" id="IPR004827">
    <property type="entry name" value="bZIP"/>
</dbReference>
<dbReference type="SMART" id="SM00338">
    <property type="entry name" value="BRLZ"/>
    <property type="match status" value="1"/>
</dbReference>
<accession>A0A438GE00</accession>
<dbReference type="AlphaFoldDB" id="A0A438GE00"/>
<dbReference type="GO" id="GO:0003700">
    <property type="term" value="F:DNA-binding transcription factor activity"/>
    <property type="evidence" value="ECO:0007669"/>
    <property type="project" value="InterPro"/>
</dbReference>
<dbReference type="InterPro" id="IPR046347">
    <property type="entry name" value="bZIP_sf"/>
</dbReference>
<gene>
    <name evidence="3" type="primary">RF2a</name>
    <name evidence="3" type="ORF">CK203_056678</name>
</gene>
<protein>
    <submittedName>
        <fullName evidence="3">Transcription factor RF2a</fullName>
    </submittedName>
</protein>
<organism evidence="3 4">
    <name type="scientific">Vitis vinifera</name>
    <name type="common">Grape</name>
    <dbReference type="NCBI Taxonomy" id="29760"/>
    <lineage>
        <taxon>Eukaryota</taxon>
        <taxon>Viridiplantae</taxon>
        <taxon>Streptophyta</taxon>
        <taxon>Embryophyta</taxon>
        <taxon>Tracheophyta</taxon>
        <taxon>Spermatophyta</taxon>
        <taxon>Magnoliopsida</taxon>
        <taxon>eudicotyledons</taxon>
        <taxon>Gunneridae</taxon>
        <taxon>Pentapetalae</taxon>
        <taxon>rosids</taxon>
        <taxon>Vitales</taxon>
        <taxon>Vitaceae</taxon>
        <taxon>Viteae</taxon>
        <taxon>Vitis</taxon>
    </lineage>
</organism>
<feature type="domain" description="BZIP" evidence="2">
    <location>
        <begin position="112"/>
        <end position="181"/>
    </location>
</feature>
<dbReference type="PANTHER" id="PTHR13690">
    <property type="entry name" value="TRANSCRIPTION FACTOR POSF21-RELATED"/>
    <property type="match status" value="1"/>
</dbReference>
<comment type="caution">
    <text evidence="3">The sequence shown here is derived from an EMBL/GenBank/DDBJ whole genome shotgun (WGS) entry which is preliminary data.</text>
</comment>
<sequence length="200" mass="22172">MVVLPPRLLPEVMLLGQRELSLPVLEGTDSNNDIPSGTILSAGGDDAEIAQVIFMGSKCGGEELPMRPPSPSQGNSTDGNLVKLRLDCSKVDFSGAELKKIMGNEKLAEIALVDPKRAKRCRLSPFLDHICIAARSKERKVRYMAELEHKVHTLQTETTTLSHLLTLLQRDSAELTSRNNELKLRIQAMEQEAQFRDVQI</sequence>
<evidence type="ECO:0000313" key="4">
    <source>
        <dbReference type="Proteomes" id="UP000288805"/>
    </source>
</evidence>
<keyword evidence="1" id="KW-0175">Coiled coil</keyword>
<evidence type="ECO:0000256" key="1">
    <source>
        <dbReference type="SAM" id="Coils"/>
    </source>
</evidence>
<proteinExistence type="predicted"/>
<dbReference type="PANTHER" id="PTHR13690:SF80">
    <property type="entry name" value="BZIP TRANSCRIPTION FACTOR FAMILY PROTEIN-RELATED"/>
    <property type="match status" value="1"/>
</dbReference>
<name>A0A438GE00_VITVI</name>
<evidence type="ECO:0000259" key="2">
    <source>
        <dbReference type="SMART" id="SM00338"/>
    </source>
</evidence>
<dbReference type="SUPFAM" id="SSF57959">
    <property type="entry name" value="Leucine zipper domain"/>
    <property type="match status" value="1"/>
</dbReference>
<feature type="coiled-coil region" evidence="1">
    <location>
        <begin position="165"/>
        <end position="192"/>
    </location>
</feature>
<dbReference type="EMBL" id="QGNW01000465">
    <property type="protein sequence ID" value="RVW70437.1"/>
    <property type="molecule type" value="Genomic_DNA"/>
</dbReference>